<dbReference type="Pfam" id="PF00324">
    <property type="entry name" value="AA_permease"/>
    <property type="match status" value="1"/>
</dbReference>
<feature type="chain" id="PRO_5025557485" description="Amino acid permease/ SLC12A domain-containing protein" evidence="8">
    <location>
        <begin position="19"/>
        <end position="591"/>
    </location>
</feature>
<feature type="transmembrane region" description="Helical" evidence="7">
    <location>
        <begin position="526"/>
        <end position="544"/>
    </location>
</feature>
<keyword evidence="6 7" id="KW-0472">Membrane</keyword>
<dbReference type="PANTHER" id="PTHR43341">
    <property type="entry name" value="AMINO ACID PERMEASE"/>
    <property type="match status" value="1"/>
</dbReference>
<reference evidence="10" key="1">
    <citation type="journal article" date="2020" name="Stud. Mycol.">
        <title>101 Dothideomycetes genomes: a test case for predicting lifestyles and emergence of pathogens.</title>
        <authorList>
            <person name="Haridas S."/>
            <person name="Albert R."/>
            <person name="Binder M."/>
            <person name="Bloem J."/>
            <person name="Labutti K."/>
            <person name="Salamov A."/>
            <person name="Andreopoulos B."/>
            <person name="Baker S."/>
            <person name="Barry K."/>
            <person name="Bills G."/>
            <person name="Bluhm B."/>
            <person name="Cannon C."/>
            <person name="Castanera R."/>
            <person name="Culley D."/>
            <person name="Daum C."/>
            <person name="Ezra D."/>
            <person name="Gonzalez J."/>
            <person name="Henrissat B."/>
            <person name="Kuo A."/>
            <person name="Liang C."/>
            <person name="Lipzen A."/>
            <person name="Lutzoni F."/>
            <person name="Magnuson J."/>
            <person name="Mondo S."/>
            <person name="Nolan M."/>
            <person name="Ohm R."/>
            <person name="Pangilinan J."/>
            <person name="Park H.-J."/>
            <person name="Ramirez L."/>
            <person name="Alfaro M."/>
            <person name="Sun H."/>
            <person name="Tritt A."/>
            <person name="Yoshinaga Y."/>
            <person name="Zwiers L.-H."/>
            <person name="Turgeon B."/>
            <person name="Goodwin S."/>
            <person name="Spatafora J."/>
            <person name="Crous P."/>
            <person name="Grigoriev I."/>
        </authorList>
    </citation>
    <scope>NUCLEOTIDE SEQUENCE</scope>
    <source>
        <strain evidence="10">ATCC 36951</strain>
    </source>
</reference>
<evidence type="ECO:0000313" key="11">
    <source>
        <dbReference type="Proteomes" id="UP000799537"/>
    </source>
</evidence>
<dbReference type="GeneID" id="54567198"/>
<dbReference type="GO" id="GO:0016020">
    <property type="term" value="C:membrane"/>
    <property type="evidence" value="ECO:0007669"/>
    <property type="project" value="UniProtKB-SubCell"/>
</dbReference>
<feature type="transmembrane region" description="Helical" evidence="7">
    <location>
        <begin position="445"/>
        <end position="471"/>
    </location>
</feature>
<dbReference type="AlphaFoldDB" id="A0A6A6C8R7"/>
<evidence type="ECO:0000256" key="5">
    <source>
        <dbReference type="ARBA" id="ARBA00022989"/>
    </source>
</evidence>
<accession>A0A6A6C8R7</accession>
<evidence type="ECO:0000256" key="4">
    <source>
        <dbReference type="ARBA" id="ARBA00022970"/>
    </source>
</evidence>
<dbReference type="InterPro" id="IPR050524">
    <property type="entry name" value="APC_YAT"/>
</dbReference>
<name>A0A6A6C8R7_ZASCE</name>
<dbReference type="RefSeq" id="XP_033662918.1">
    <property type="nucleotide sequence ID" value="XM_033813926.1"/>
</dbReference>
<keyword evidence="2" id="KW-0813">Transport</keyword>
<dbReference type="PANTHER" id="PTHR43341:SF1">
    <property type="entry name" value="GENERAL AMINO-ACID PERMEASE GAP1"/>
    <property type="match status" value="1"/>
</dbReference>
<keyword evidence="4" id="KW-0029">Amino-acid transport</keyword>
<keyword evidence="5 7" id="KW-1133">Transmembrane helix</keyword>
<feature type="transmembrane region" description="Helical" evidence="7">
    <location>
        <begin position="319"/>
        <end position="339"/>
    </location>
</feature>
<feature type="transmembrane region" description="Helical" evidence="7">
    <location>
        <begin position="491"/>
        <end position="514"/>
    </location>
</feature>
<feature type="transmembrane region" description="Helical" evidence="7">
    <location>
        <begin position="367"/>
        <end position="387"/>
    </location>
</feature>
<evidence type="ECO:0000256" key="6">
    <source>
        <dbReference type="ARBA" id="ARBA00023136"/>
    </source>
</evidence>
<feature type="transmembrane region" description="Helical" evidence="7">
    <location>
        <begin position="192"/>
        <end position="220"/>
    </location>
</feature>
<dbReference type="GO" id="GO:0015171">
    <property type="term" value="F:amino acid transmembrane transporter activity"/>
    <property type="evidence" value="ECO:0007669"/>
    <property type="project" value="TreeGrafter"/>
</dbReference>
<evidence type="ECO:0000256" key="2">
    <source>
        <dbReference type="ARBA" id="ARBA00022448"/>
    </source>
</evidence>
<keyword evidence="11" id="KW-1185">Reference proteome</keyword>
<keyword evidence="8" id="KW-0732">Signal</keyword>
<feature type="signal peptide" evidence="8">
    <location>
        <begin position="1"/>
        <end position="18"/>
    </location>
</feature>
<keyword evidence="3 7" id="KW-0812">Transmembrane</keyword>
<evidence type="ECO:0000256" key="7">
    <source>
        <dbReference type="SAM" id="Phobius"/>
    </source>
</evidence>
<sequence length="591" mass="65470">MTMISLGNVIFTLTSALTAPVKQNSRKERVQQVRMPDPSCSHAVPISSHACVQRSFSGGLQADSKRAIQHMDYHRNATESKRDRSDTGVFWWKFRRRHFGHVLPCLAVQAVAQNVTVITYSPNYTQYRFSSLTILDAEVMFTEMDSTPAKAEVSVPSHDDKEYGTGSVQPVVVDEEKQRPLARRLQGRHMQMIALGLFVSSGSALSTGGPAALLIGYILIGSMMCCTVQSLGELAIMYPVNGAFYEYAVRFIDPAWGFAMGWEYSLGWMITLPYELTAASITIAFWNDKIDSAVWVGVFLAALLLIQVFGVRGYGEVEFILAMVKVIPCIGFIILGIIIDCGGVPTDTRGYIGGRYWQDPGAFRNGFQGFCSVFVTAVITVSVLSVANSCTYGSTRVLQALAQSGRAPKCFAFVDRSGRPVWCIALQIAFGFLAFLSEASTGSTVLGWFLAVTSLSGQFAYASACLAHIRFRHAWKQQGRSLSDITWRSPLGVWGSYWALFIIFISVVATLGIGCAPIGSSISANSFFQNWLALIITIMLFVFWKVWTKQYFKFGVDLDAVDLDYGRRIETEDDRVSVEALKNRPWWKKIV</sequence>
<organism evidence="10 11">
    <name type="scientific">Zasmidium cellare ATCC 36951</name>
    <dbReference type="NCBI Taxonomy" id="1080233"/>
    <lineage>
        <taxon>Eukaryota</taxon>
        <taxon>Fungi</taxon>
        <taxon>Dikarya</taxon>
        <taxon>Ascomycota</taxon>
        <taxon>Pezizomycotina</taxon>
        <taxon>Dothideomycetes</taxon>
        <taxon>Dothideomycetidae</taxon>
        <taxon>Mycosphaerellales</taxon>
        <taxon>Mycosphaerellaceae</taxon>
        <taxon>Zasmidium</taxon>
    </lineage>
</organism>
<comment type="subcellular location">
    <subcellularLocation>
        <location evidence="1">Membrane</location>
        <topology evidence="1">Multi-pass membrane protein</topology>
    </subcellularLocation>
</comment>
<dbReference type="InterPro" id="IPR004841">
    <property type="entry name" value="AA-permease/SLC12A_dom"/>
</dbReference>
<feature type="transmembrane region" description="Helical" evidence="7">
    <location>
        <begin position="292"/>
        <end position="312"/>
    </location>
</feature>
<feature type="domain" description="Amino acid permease/ SLC12A" evidence="9">
    <location>
        <begin position="191"/>
        <end position="380"/>
    </location>
</feature>
<feature type="transmembrane region" description="Helical" evidence="7">
    <location>
        <begin position="266"/>
        <end position="286"/>
    </location>
</feature>
<dbReference type="Proteomes" id="UP000799537">
    <property type="component" value="Unassembled WGS sequence"/>
</dbReference>
<gene>
    <name evidence="10" type="ORF">M409DRAFT_58491</name>
</gene>
<dbReference type="OrthoDB" id="3900342at2759"/>
<evidence type="ECO:0000256" key="8">
    <source>
        <dbReference type="SAM" id="SignalP"/>
    </source>
</evidence>
<proteinExistence type="predicted"/>
<evidence type="ECO:0000256" key="1">
    <source>
        <dbReference type="ARBA" id="ARBA00004141"/>
    </source>
</evidence>
<dbReference type="Gene3D" id="1.20.1740.10">
    <property type="entry name" value="Amino acid/polyamine transporter I"/>
    <property type="match status" value="1"/>
</dbReference>
<evidence type="ECO:0000259" key="9">
    <source>
        <dbReference type="Pfam" id="PF00324"/>
    </source>
</evidence>
<protein>
    <recommendedName>
        <fullName evidence="9">Amino acid permease/ SLC12A domain-containing protein</fullName>
    </recommendedName>
</protein>
<evidence type="ECO:0000256" key="3">
    <source>
        <dbReference type="ARBA" id="ARBA00022692"/>
    </source>
</evidence>
<evidence type="ECO:0000313" key="10">
    <source>
        <dbReference type="EMBL" id="KAF2162029.1"/>
    </source>
</evidence>
<dbReference type="EMBL" id="ML993615">
    <property type="protein sequence ID" value="KAF2162029.1"/>
    <property type="molecule type" value="Genomic_DNA"/>
</dbReference>
<feature type="transmembrane region" description="Helical" evidence="7">
    <location>
        <begin position="421"/>
        <end position="439"/>
    </location>
</feature>